<dbReference type="Pfam" id="PF01451">
    <property type="entry name" value="LMWPc"/>
    <property type="match status" value="1"/>
</dbReference>
<protein>
    <submittedName>
        <fullName evidence="3">Unannotated protein</fullName>
    </submittedName>
</protein>
<dbReference type="EMBL" id="CAEZTR010000100">
    <property type="protein sequence ID" value="CAB4584517.1"/>
    <property type="molecule type" value="Genomic_DNA"/>
</dbReference>
<dbReference type="EMBL" id="CAEZSU010000266">
    <property type="protein sequence ID" value="CAB4566411.1"/>
    <property type="molecule type" value="Genomic_DNA"/>
</dbReference>
<accession>A0A6J6F8B4</accession>
<dbReference type="EMBL" id="CAEZVV010000067">
    <property type="protein sequence ID" value="CAB4647744.1"/>
    <property type="molecule type" value="Genomic_DNA"/>
</dbReference>
<proteinExistence type="predicted"/>
<evidence type="ECO:0000313" key="2">
    <source>
        <dbReference type="EMBL" id="CAB4566411.1"/>
    </source>
</evidence>
<name>A0A6J6F8B4_9ZZZZ</name>
<gene>
    <name evidence="2" type="ORF">UFOPK1495_01799</name>
    <name evidence="3" type="ORF">UFOPK1711_01424</name>
    <name evidence="4" type="ORF">UFOPK2143_01089</name>
</gene>
<dbReference type="SMART" id="SM00226">
    <property type="entry name" value="LMWPc"/>
    <property type="match status" value="1"/>
</dbReference>
<evidence type="ECO:0000259" key="1">
    <source>
        <dbReference type="SMART" id="SM00226"/>
    </source>
</evidence>
<dbReference type="InterPro" id="IPR023485">
    <property type="entry name" value="Ptyr_pPase"/>
</dbReference>
<feature type="domain" description="Phosphotyrosine protein phosphatase I" evidence="1">
    <location>
        <begin position="1"/>
        <end position="161"/>
    </location>
</feature>
<organism evidence="3">
    <name type="scientific">freshwater metagenome</name>
    <dbReference type="NCBI Taxonomy" id="449393"/>
    <lineage>
        <taxon>unclassified sequences</taxon>
        <taxon>metagenomes</taxon>
        <taxon>ecological metagenomes</taxon>
    </lineage>
</organism>
<dbReference type="SUPFAM" id="SSF52788">
    <property type="entry name" value="Phosphotyrosine protein phosphatases I"/>
    <property type="match status" value="1"/>
</dbReference>
<dbReference type="AlphaFoldDB" id="A0A6J6F8B4"/>
<reference evidence="3" key="1">
    <citation type="submission" date="2020-05" db="EMBL/GenBank/DDBJ databases">
        <authorList>
            <person name="Chiriac C."/>
            <person name="Salcher M."/>
            <person name="Ghai R."/>
            <person name="Kavagutti S V."/>
        </authorList>
    </citation>
    <scope>NUCLEOTIDE SEQUENCE</scope>
</reference>
<evidence type="ECO:0000313" key="3">
    <source>
        <dbReference type="EMBL" id="CAB4584517.1"/>
    </source>
</evidence>
<evidence type="ECO:0000313" key="4">
    <source>
        <dbReference type="EMBL" id="CAB4647744.1"/>
    </source>
</evidence>
<sequence>MAMGLLAHHLTLRGMEARVHSAGTLGWGGPATNHAVETLAGRGLDLSAHESRRIKGEDVAEADLIIGVTRDHVHGIVIHDQAALERTFVMGEIVRLGNKVGPRKPGQSVREWCATVAALRPPNRPAGIAADDIADPVGEGLEVYAATADKLDKLCAATAALLVPHGAHGEVVDIDPLLER</sequence>
<dbReference type="InterPro" id="IPR036196">
    <property type="entry name" value="Ptyr_pPase_sf"/>
</dbReference>
<dbReference type="Gene3D" id="3.40.50.2300">
    <property type="match status" value="1"/>
</dbReference>